<proteinExistence type="predicted"/>
<evidence type="ECO:0000313" key="1">
    <source>
        <dbReference type="EMBL" id="RDX43270.1"/>
    </source>
</evidence>
<name>A0A371CSK5_9APHY</name>
<dbReference type="AlphaFoldDB" id="A0A371CSK5"/>
<sequence>MSFCGTPDAALAAELLQEYIKDTVGGTRERLERDLMMSPSTSLRIDNISLRVADYLEKVGLQQQRKTFSFLRSEAAYYRNRREKSKTVILGQIGDMYRGTEVSLQKVQGAYSQRAVSLPADTRRDVEAQLASLKLTQDHLKSVEDMASLFFDRYGDALHILALPKEEFVKVTKAVLVPTPLVSHMCAAEGYVSVLRASWVADDAALQRATAVFVQARRDLRYDRATAAAELLEIKKDVDVTAQRTRAAIDGIKAISSSIKGPAVISSSSAYLSGRSVVVEDLLQARTRFNRILDCVNGCRKDANHFCATVRALMMAIEDAPITCGRSC</sequence>
<protein>
    <submittedName>
        <fullName evidence="1">Uncharacterized protein</fullName>
    </submittedName>
</protein>
<dbReference type="Proteomes" id="UP000256964">
    <property type="component" value="Unassembled WGS sequence"/>
</dbReference>
<dbReference type="EMBL" id="KZ857467">
    <property type="protein sequence ID" value="RDX43270.1"/>
    <property type="molecule type" value="Genomic_DNA"/>
</dbReference>
<gene>
    <name evidence="1" type="ORF">OH76DRAFT_1487962</name>
</gene>
<evidence type="ECO:0000313" key="2">
    <source>
        <dbReference type="Proteomes" id="UP000256964"/>
    </source>
</evidence>
<keyword evidence="2" id="KW-1185">Reference proteome</keyword>
<accession>A0A371CSK5</accession>
<reference evidence="1 2" key="1">
    <citation type="journal article" date="2018" name="Biotechnol. Biofuels">
        <title>Integrative visual omics of the white-rot fungus Polyporus brumalis exposes the biotechnological potential of its oxidative enzymes for delignifying raw plant biomass.</title>
        <authorList>
            <person name="Miyauchi S."/>
            <person name="Rancon A."/>
            <person name="Drula E."/>
            <person name="Hage H."/>
            <person name="Chaduli D."/>
            <person name="Favel A."/>
            <person name="Grisel S."/>
            <person name="Henrissat B."/>
            <person name="Herpoel-Gimbert I."/>
            <person name="Ruiz-Duenas F.J."/>
            <person name="Chevret D."/>
            <person name="Hainaut M."/>
            <person name="Lin J."/>
            <person name="Wang M."/>
            <person name="Pangilinan J."/>
            <person name="Lipzen A."/>
            <person name="Lesage-Meessen L."/>
            <person name="Navarro D."/>
            <person name="Riley R."/>
            <person name="Grigoriev I.V."/>
            <person name="Zhou S."/>
            <person name="Raouche S."/>
            <person name="Rosso M.N."/>
        </authorList>
    </citation>
    <scope>NUCLEOTIDE SEQUENCE [LARGE SCALE GENOMIC DNA]</scope>
    <source>
        <strain evidence="1 2">BRFM 1820</strain>
    </source>
</reference>
<dbReference type="OrthoDB" id="9715962at2759"/>
<organism evidence="1 2">
    <name type="scientific">Lentinus brumalis</name>
    <dbReference type="NCBI Taxonomy" id="2498619"/>
    <lineage>
        <taxon>Eukaryota</taxon>
        <taxon>Fungi</taxon>
        <taxon>Dikarya</taxon>
        <taxon>Basidiomycota</taxon>
        <taxon>Agaricomycotina</taxon>
        <taxon>Agaricomycetes</taxon>
        <taxon>Polyporales</taxon>
        <taxon>Polyporaceae</taxon>
        <taxon>Lentinus</taxon>
    </lineage>
</organism>